<accession>A0A2P1CN61</accession>
<proteinExistence type="predicted"/>
<sequence length="125" mass="14211">MLANAPVGSELAQSRNNSWTSSASHRPATGRWRHHRSRRRRRRVARHAVRSVELGNDRATLTLAKGLKVPVSRRYDWALPPLCPDHAPTVDRLCRTSGPARARAGWRRTGLPVVRESEFWRLPPP</sequence>
<dbReference type="EMBL" id="CP022048">
    <property type="protein sequence ID" value="AVJ52834.1"/>
    <property type="molecule type" value="Genomic_DNA"/>
</dbReference>
<feature type="compositionally biased region" description="Basic residues" evidence="1">
    <location>
        <begin position="31"/>
        <end position="46"/>
    </location>
</feature>
<organism evidence="2 3">
    <name type="scientific">Brevundimonas vesicularis</name>
    <name type="common">Pseudomonas vesicularis</name>
    <dbReference type="NCBI Taxonomy" id="41276"/>
    <lineage>
        <taxon>Bacteria</taxon>
        <taxon>Pseudomonadati</taxon>
        <taxon>Pseudomonadota</taxon>
        <taxon>Alphaproteobacteria</taxon>
        <taxon>Caulobacterales</taxon>
        <taxon>Caulobacteraceae</taxon>
        <taxon>Brevundimonas</taxon>
    </lineage>
</organism>
<reference evidence="3" key="1">
    <citation type="submission" date="2017-06" db="EMBL/GenBank/DDBJ databases">
        <title>FDA dAtabase for Regulatory Grade micrObial Sequences (FDA-ARGOS): Supporting development and validation of Infectious Disease Dx tests.</title>
        <authorList>
            <person name="Minogue T."/>
            <person name="Wolcott M."/>
            <person name="Wasieloski L."/>
            <person name="Aguilar W."/>
            <person name="Moore D."/>
            <person name="Tallon L."/>
            <person name="Sadzewicz L."/>
            <person name="Sengamalay N."/>
            <person name="Ott S."/>
            <person name="Godinez A."/>
            <person name="Nagaraj S."/>
            <person name="Nadendla S."/>
            <person name="Geyer C."/>
            <person name="Sichtig H."/>
        </authorList>
    </citation>
    <scope>NUCLEOTIDE SEQUENCE [LARGE SCALE GENOMIC DNA]</scope>
    <source>
        <strain evidence="3">FDAARGOS_289</strain>
    </source>
</reference>
<evidence type="ECO:0000313" key="3">
    <source>
        <dbReference type="Proteomes" id="UP000197050"/>
    </source>
</evidence>
<evidence type="ECO:0000256" key="1">
    <source>
        <dbReference type="SAM" id="MobiDB-lite"/>
    </source>
</evidence>
<name>A0A2P1CN61_BREVE</name>
<feature type="compositionally biased region" description="Polar residues" evidence="1">
    <location>
        <begin position="11"/>
        <end position="24"/>
    </location>
</feature>
<dbReference type="Proteomes" id="UP000197050">
    <property type="component" value="Chromosome"/>
</dbReference>
<dbReference type="AlphaFoldDB" id="A0A2P1CN61"/>
<gene>
    <name evidence="2" type="ORF">CEP68_16940</name>
</gene>
<feature type="region of interest" description="Disordered" evidence="1">
    <location>
        <begin position="1"/>
        <end position="46"/>
    </location>
</feature>
<protein>
    <submittedName>
        <fullName evidence="2">Uncharacterized protein</fullName>
    </submittedName>
</protein>
<evidence type="ECO:0000313" key="2">
    <source>
        <dbReference type="EMBL" id="AVJ52834.1"/>
    </source>
</evidence>
<dbReference type="KEGG" id="bvc:CEP68_16940"/>